<sequence length="282" mass="32197">MAYAADLCGSKLKEKLSSTLNESAAAPMSSSSFAAKQMAKMGWESGTGLGKKRDGMVSHIKVRKREENMGLGVEKERTRKLGTEGMWWSTNVSNTLMRLQQKKDEKKPKKKKSSKKSKKDKGEKKKKKDKSPKTPKIYTDEELFQATGGARFGMRAQRRAEGKWQRTENSQTLKDWEQQVKGKVEWNGLGKAKLVLSEEKNNRRNSSIEKKRKRNNDEYFEEKKKEDIDEELTKTPSSNAHEEASSEDKQVGDKKKKKKEKKSKKNSKKRRKLSASSSPDSE</sequence>
<protein>
    <recommendedName>
        <fullName evidence="2">G-patch domain-containing protein</fullName>
    </recommendedName>
</protein>
<name>A0A7S3V796_9STRA</name>
<feature type="compositionally biased region" description="Basic residues" evidence="1">
    <location>
        <begin position="254"/>
        <end position="273"/>
    </location>
</feature>
<dbReference type="PANTHER" id="PTHR23149">
    <property type="entry name" value="G PATCH DOMAIN CONTAINING PROTEIN"/>
    <property type="match status" value="1"/>
</dbReference>
<dbReference type="SMART" id="SM00443">
    <property type="entry name" value="G_patch"/>
    <property type="match status" value="1"/>
</dbReference>
<dbReference type="Pfam" id="PF01585">
    <property type="entry name" value="G-patch"/>
    <property type="match status" value="1"/>
</dbReference>
<feature type="compositionally biased region" description="Basic and acidic residues" evidence="1">
    <location>
        <begin position="240"/>
        <end position="253"/>
    </location>
</feature>
<reference evidence="3" key="1">
    <citation type="submission" date="2021-01" db="EMBL/GenBank/DDBJ databases">
        <authorList>
            <person name="Corre E."/>
            <person name="Pelletier E."/>
            <person name="Niang G."/>
            <person name="Scheremetjew M."/>
            <person name="Finn R."/>
            <person name="Kale V."/>
            <person name="Holt S."/>
            <person name="Cochrane G."/>
            <person name="Meng A."/>
            <person name="Brown T."/>
            <person name="Cohen L."/>
        </authorList>
    </citation>
    <scope>NUCLEOTIDE SEQUENCE</scope>
    <source>
        <strain evidence="3">MM31A-1</strain>
    </source>
</reference>
<dbReference type="EMBL" id="HBIO01009018">
    <property type="protein sequence ID" value="CAE0462065.1"/>
    <property type="molecule type" value="Transcribed_RNA"/>
</dbReference>
<dbReference type="InterPro" id="IPR000467">
    <property type="entry name" value="G_patch_dom"/>
</dbReference>
<feature type="region of interest" description="Disordered" evidence="1">
    <location>
        <begin position="92"/>
        <end position="282"/>
    </location>
</feature>
<dbReference type="PANTHER" id="PTHR23149:SF9">
    <property type="entry name" value="G PATCH DOMAIN-CONTAINING PROTEIN 4"/>
    <property type="match status" value="1"/>
</dbReference>
<feature type="compositionally biased region" description="Basic and acidic residues" evidence="1">
    <location>
        <begin position="174"/>
        <end position="184"/>
    </location>
</feature>
<organism evidence="3">
    <name type="scientific">Chaetoceros debilis</name>
    <dbReference type="NCBI Taxonomy" id="122233"/>
    <lineage>
        <taxon>Eukaryota</taxon>
        <taxon>Sar</taxon>
        <taxon>Stramenopiles</taxon>
        <taxon>Ochrophyta</taxon>
        <taxon>Bacillariophyta</taxon>
        <taxon>Coscinodiscophyceae</taxon>
        <taxon>Chaetocerotophycidae</taxon>
        <taxon>Chaetocerotales</taxon>
        <taxon>Chaetocerotaceae</taxon>
        <taxon>Chaetoceros</taxon>
    </lineage>
</organism>
<feature type="domain" description="G-patch" evidence="2">
    <location>
        <begin position="30"/>
        <end position="76"/>
    </location>
</feature>
<dbReference type="InterPro" id="IPR050656">
    <property type="entry name" value="PINX1"/>
</dbReference>
<dbReference type="GO" id="GO:0003676">
    <property type="term" value="F:nucleic acid binding"/>
    <property type="evidence" value="ECO:0007669"/>
    <property type="project" value="InterPro"/>
</dbReference>
<evidence type="ECO:0000259" key="2">
    <source>
        <dbReference type="PROSITE" id="PS50174"/>
    </source>
</evidence>
<evidence type="ECO:0000313" key="3">
    <source>
        <dbReference type="EMBL" id="CAE0462065.1"/>
    </source>
</evidence>
<dbReference type="GO" id="GO:0005730">
    <property type="term" value="C:nucleolus"/>
    <property type="evidence" value="ECO:0007669"/>
    <property type="project" value="TreeGrafter"/>
</dbReference>
<evidence type="ECO:0000256" key="1">
    <source>
        <dbReference type="SAM" id="MobiDB-lite"/>
    </source>
</evidence>
<feature type="region of interest" description="Disordered" evidence="1">
    <location>
        <begin position="44"/>
        <end position="63"/>
    </location>
</feature>
<accession>A0A7S3V796</accession>
<dbReference type="AlphaFoldDB" id="A0A7S3V796"/>
<gene>
    <name evidence="3" type="ORF">CDEB00056_LOCUS6906</name>
</gene>
<feature type="compositionally biased region" description="Basic residues" evidence="1">
    <location>
        <begin position="108"/>
        <end position="130"/>
    </location>
</feature>
<proteinExistence type="predicted"/>
<feature type="compositionally biased region" description="Basic and acidic residues" evidence="1">
    <location>
        <begin position="196"/>
        <end position="233"/>
    </location>
</feature>
<dbReference type="PROSITE" id="PS50174">
    <property type="entry name" value="G_PATCH"/>
    <property type="match status" value="1"/>
</dbReference>